<protein>
    <submittedName>
        <fullName evidence="1">Uncharacterized protein</fullName>
    </submittedName>
</protein>
<name>A0A199XPT4_9FLAO</name>
<dbReference type="AlphaFoldDB" id="A0A199XPT4"/>
<proteinExistence type="predicted"/>
<evidence type="ECO:0000313" key="2">
    <source>
        <dbReference type="Proteomes" id="UP000093807"/>
    </source>
</evidence>
<accession>A0A199XPT4</accession>
<reference evidence="1 2" key="1">
    <citation type="submission" date="2016-06" db="EMBL/GenBank/DDBJ databases">
        <title>Draft genome sequence of Flavobacterium succinicans strain DD5b.</title>
        <authorList>
            <person name="Poehlein A."/>
            <person name="Daniel R."/>
            <person name="Simeonova D.D."/>
        </authorList>
    </citation>
    <scope>NUCLEOTIDE SEQUENCE [LARGE SCALE GENOMIC DNA]</scope>
    <source>
        <strain evidence="1 2">DD5b</strain>
    </source>
</reference>
<evidence type="ECO:0000313" key="1">
    <source>
        <dbReference type="EMBL" id="OAZ03266.1"/>
    </source>
</evidence>
<dbReference type="EMBL" id="JMTM01000065">
    <property type="protein sequence ID" value="OAZ03266.1"/>
    <property type="molecule type" value="Genomic_DNA"/>
</dbReference>
<comment type="caution">
    <text evidence="1">The sequence shown here is derived from an EMBL/GenBank/DDBJ whole genome shotgun (WGS) entry which is preliminary data.</text>
</comment>
<dbReference type="PATRIC" id="fig|29536.5.peg.2612"/>
<gene>
    <name evidence="1" type="ORF">FLB_25120</name>
</gene>
<organism evidence="1 2">
    <name type="scientific">Flavobacterium succinicans</name>
    <dbReference type="NCBI Taxonomy" id="29536"/>
    <lineage>
        <taxon>Bacteria</taxon>
        <taxon>Pseudomonadati</taxon>
        <taxon>Bacteroidota</taxon>
        <taxon>Flavobacteriia</taxon>
        <taxon>Flavobacteriales</taxon>
        <taxon>Flavobacteriaceae</taxon>
        <taxon>Flavobacterium</taxon>
    </lineage>
</organism>
<sequence>MASPKAGNFTFFLFWAYPRATQPCQTTRPCSSGSGYPLYLCWLKEPPAKDAIPIPYAKLEVEIWNLGFGIWDFADCIAFLQKISIFFKEKEIYLGETKARIQSQIYKQVSRYFN</sequence>
<dbReference type="Proteomes" id="UP000093807">
    <property type="component" value="Unassembled WGS sequence"/>
</dbReference>
<keyword evidence="2" id="KW-1185">Reference proteome</keyword>